<organism evidence="1 2">
    <name type="scientific">Candidatus Thiodubiliella endoseptemdiera</name>
    <dbReference type="NCBI Taxonomy" id="2738886"/>
    <lineage>
        <taxon>Bacteria</taxon>
        <taxon>Pseudomonadati</taxon>
        <taxon>Pseudomonadota</taxon>
        <taxon>Gammaproteobacteria</taxon>
        <taxon>Candidatus Pseudothioglobaceae</taxon>
        <taxon>Candidatus Thiodubiliella</taxon>
    </lineage>
</organism>
<reference evidence="1 2" key="1">
    <citation type="submission" date="2020-05" db="EMBL/GenBank/DDBJ databases">
        <title>Horizontal transmission and recombination maintain forever young bacterial symbiont genomes.</title>
        <authorList>
            <person name="Russell S.L."/>
            <person name="Pepper-Tunick E."/>
            <person name="Svedberg J."/>
            <person name="Byrne A."/>
            <person name="Ruelas Castillo J."/>
            <person name="Vollmers C."/>
            <person name="Beinart R.A."/>
            <person name="Corbett-Detig R."/>
        </authorList>
    </citation>
    <scope>NUCLEOTIDE SEQUENCE [LARGE SCALE GENOMIC DNA]</scope>
    <source>
        <strain evidence="1">455</strain>
    </source>
</reference>
<evidence type="ECO:0000313" key="2">
    <source>
        <dbReference type="Proteomes" id="UP000568751"/>
    </source>
</evidence>
<comment type="caution">
    <text evidence="1">The sequence shown here is derived from an EMBL/GenBank/DDBJ whole genome shotgun (WGS) entry which is preliminary data.</text>
</comment>
<dbReference type="AlphaFoldDB" id="A0A853F2T9"/>
<sequence>MNINISIWGWKGLGVVWGHIGHVMISNLDNEVILSQYPHKYGQKFTPRGPNTKFSFKDTYNEEKSTPDVIFSLVIKKNFVESFVETVNNHTERKIWDWDPKNPSETHCTRSAYEALKSGGVLIDQDNVYKIENNERKEILPNSVWYLLDDLGIKPIMQKKDNLLQKIIEDNEKIITFARHQDLWN</sequence>
<gene>
    <name evidence="1" type="ORF">H0A76_08740</name>
</gene>
<name>A0A853F2T9_9GAMM</name>
<evidence type="ECO:0000313" key="1">
    <source>
        <dbReference type="EMBL" id="NYT27962.1"/>
    </source>
</evidence>
<proteinExistence type="predicted"/>
<dbReference type="Proteomes" id="UP000568751">
    <property type="component" value="Unassembled WGS sequence"/>
</dbReference>
<dbReference type="EMBL" id="JACCHT010000002">
    <property type="protein sequence ID" value="NYT27962.1"/>
    <property type="molecule type" value="Genomic_DNA"/>
</dbReference>
<accession>A0A853F2T9</accession>
<dbReference type="RefSeq" id="WP_369151357.1">
    <property type="nucleotide sequence ID" value="NZ_OZ156464.1"/>
</dbReference>
<protein>
    <submittedName>
        <fullName evidence="1">Uncharacterized protein</fullName>
    </submittedName>
</protein>